<dbReference type="InterPro" id="IPR000182">
    <property type="entry name" value="GNAT_dom"/>
</dbReference>
<organism evidence="2 3">
    <name type="scientific">Pedobacter metabolipauper</name>
    <dbReference type="NCBI Taxonomy" id="425513"/>
    <lineage>
        <taxon>Bacteria</taxon>
        <taxon>Pseudomonadati</taxon>
        <taxon>Bacteroidota</taxon>
        <taxon>Sphingobacteriia</taxon>
        <taxon>Sphingobacteriales</taxon>
        <taxon>Sphingobacteriaceae</taxon>
        <taxon>Pedobacter</taxon>
    </lineage>
</organism>
<comment type="caution">
    <text evidence="2">The sequence shown here is derived from an EMBL/GenBank/DDBJ whole genome shotgun (WGS) entry which is preliminary data.</text>
</comment>
<name>A0A4R6STG5_9SPHI</name>
<proteinExistence type="predicted"/>
<dbReference type="InterPro" id="IPR016181">
    <property type="entry name" value="Acyl_CoA_acyltransferase"/>
</dbReference>
<keyword evidence="2" id="KW-0808">Transferase</keyword>
<sequence>MNILKYEPAFREKCIEIFESNQPKFFDAAEKKLFTDFLDEDAAQDYFVVETDGDIVGCGGIFLDQQSNEAGLSWGMIHADHHKKGIGTMLTGYRIDLMKEKYPNAAYKVDTSQFTAAFYVKSGFKTIEVIPNGFAKGLDKYMMKLES</sequence>
<evidence type="ECO:0000313" key="3">
    <source>
        <dbReference type="Proteomes" id="UP000295620"/>
    </source>
</evidence>
<feature type="domain" description="N-acetyltransferase" evidence="1">
    <location>
        <begin position="1"/>
        <end position="147"/>
    </location>
</feature>
<evidence type="ECO:0000313" key="2">
    <source>
        <dbReference type="EMBL" id="TDQ08213.1"/>
    </source>
</evidence>
<accession>A0A4R6STG5</accession>
<reference evidence="2 3" key="1">
    <citation type="submission" date="2019-03" db="EMBL/GenBank/DDBJ databases">
        <title>Genomic Encyclopedia of Archaeal and Bacterial Type Strains, Phase II (KMG-II): from individual species to whole genera.</title>
        <authorList>
            <person name="Goeker M."/>
        </authorList>
    </citation>
    <scope>NUCLEOTIDE SEQUENCE [LARGE SCALE GENOMIC DNA]</scope>
    <source>
        <strain evidence="2 3">DSM 19035</strain>
    </source>
</reference>
<dbReference type="PROSITE" id="PS51186">
    <property type="entry name" value="GNAT"/>
    <property type="match status" value="1"/>
</dbReference>
<dbReference type="OrthoDB" id="961272at2"/>
<protein>
    <submittedName>
        <fullName evidence="2">Acetyltransferase (GNAT) family protein</fullName>
    </submittedName>
</protein>
<keyword evidence="3" id="KW-1185">Reference proteome</keyword>
<dbReference type="CDD" id="cd04301">
    <property type="entry name" value="NAT_SF"/>
    <property type="match status" value="1"/>
</dbReference>
<dbReference type="RefSeq" id="WP_133576609.1">
    <property type="nucleotide sequence ID" value="NZ_SNYC01000005.1"/>
</dbReference>
<dbReference type="Proteomes" id="UP000295620">
    <property type="component" value="Unassembled WGS sequence"/>
</dbReference>
<dbReference type="Pfam" id="PF00583">
    <property type="entry name" value="Acetyltransf_1"/>
    <property type="match status" value="1"/>
</dbReference>
<dbReference type="AlphaFoldDB" id="A0A4R6STG5"/>
<gene>
    <name evidence="2" type="ORF">ATK78_2720</name>
</gene>
<evidence type="ECO:0000259" key="1">
    <source>
        <dbReference type="PROSITE" id="PS51186"/>
    </source>
</evidence>
<dbReference type="EMBL" id="SNYC01000005">
    <property type="protein sequence ID" value="TDQ08213.1"/>
    <property type="molecule type" value="Genomic_DNA"/>
</dbReference>
<dbReference type="SUPFAM" id="SSF55729">
    <property type="entry name" value="Acyl-CoA N-acyltransferases (Nat)"/>
    <property type="match status" value="1"/>
</dbReference>
<dbReference type="Gene3D" id="3.40.630.30">
    <property type="match status" value="1"/>
</dbReference>
<dbReference type="GO" id="GO:0016747">
    <property type="term" value="F:acyltransferase activity, transferring groups other than amino-acyl groups"/>
    <property type="evidence" value="ECO:0007669"/>
    <property type="project" value="InterPro"/>
</dbReference>